<dbReference type="GO" id="GO:0005634">
    <property type="term" value="C:nucleus"/>
    <property type="evidence" value="ECO:0007669"/>
    <property type="project" value="UniProtKB-SubCell"/>
</dbReference>
<feature type="region of interest" description="Disordered" evidence="4">
    <location>
        <begin position="448"/>
        <end position="468"/>
    </location>
</feature>
<keyword evidence="3" id="KW-0539">Nucleus</keyword>
<dbReference type="CDD" id="cd22965">
    <property type="entry name" value="DD_DPY30_SDC1"/>
    <property type="match status" value="1"/>
</dbReference>
<evidence type="ECO:0000256" key="3">
    <source>
        <dbReference type="ARBA" id="ARBA00023242"/>
    </source>
</evidence>
<evidence type="ECO:0000256" key="2">
    <source>
        <dbReference type="ARBA" id="ARBA00010849"/>
    </source>
</evidence>
<sequence length="587" mass="63671">MADKEKEKTSLEGLKVLPDEEQPKLILHFDTNALLCFDTAGSENGVEGAVNTLLSHVAWGAMDNETGAWVLKSESPSLTPPEGDTTLCTYADFVRMYVAENVTSEGKPSKGDSSVVTESGGEASKAKFQKEAQEAARQKLETFCLKGQPGDALKFFYDSALKNLSLPLAVRKRFGVEKVDAKSRTPTDLKDLDINPLLLGQTETGVIEEANTQMFKPGFWRINNAFFTLINVLTKEKRKFAIVLHATRKAGASRSDRKLLEVLAELNLFCSGEHLGYNGQNRTKAVKFNGEKGTSDLRVTLPSRHCQFERNKKVAIAAADGTLLEGWPDCHVFMTREALNGGKNALLMEDVSLATGDPLERGQKAAVELPAANQTDAGDSLKAEDSKITTGTGASQLLSHRAAREVEAPQTERLRRVGDSGPHGCCPLVLIDTGNVDSHNVVFLSKGKEASASDPSADPRDCVTGGKVDPLKAPQVDVAAFSPLDVALDSECFLKAVRHAEANRLDKIKKQREATAFAATEAQKAAEENVPLKELPASDYLYRTVLPALHPALESVARERPEDPLSFIAFHLLRYGKDGGMGRSLLV</sequence>
<protein>
    <submittedName>
        <fullName evidence="5">Uncharacterized protein</fullName>
    </submittedName>
</protein>
<evidence type="ECO:0000256" key="4">
    <source>
        <dbReference type="SAM" id="MobiDB-lite"/>
    </source>
</evidence>
<evidence type="ECO:0000313" key="5">
    <source>
        <dbReference type="EMBL" id="CEM30944.1"/>
    </source>
</evidence>
<dbReference type="Pfam" id="PF05186">
    <property type="entry name" value="Dpy-30"/>
    <property type="match status" value="1"/>
</dbReference>
<accession>A0A0G4GLF2</accession>
<reference evidence="5" key="1">
    <citation type="submission" date="2014-11" db="EMBL/GenBank/DDBJ databases">
        <authorList>
            <person name="Otto D Thomas"/>
            <person name="Naeem Raeece"/>
        </authorList>
    </citation>
    <scope>NUCLEOTIDE SEQUENCE</scope>
</reference>
<feature type="region of interest" description="Disordered" evidence="4">
    <location>
        <begin position="104"/>
        <end position="123"/>
    </location>
</feature>
<name>A0A0G4GLF2_9ALVE</name>
<feature type="compositionally biased region" description="Polar residues" evidence="4">
    <location>
        <begin position="388"/>
        <end position="398"/>
    </location>
</feature>
<gene>
    <name evidence="5" type="ORF">Cvel_22419</name>
</gene>
<feature type="compositionally biased region" description="Basic and acidic residues" evidence="4">
    <location>
        <begin position="448"/>
        <end position="461"/>
    </location>
</feature>
<evidence type="ECO:0000256" key="1">
    <source>
        <dbReference type="ARBA" id="ARBA00004123"/>
    </source>
</evidence>
<dbReference type="Gene3D" id="1.20.890.10">
    <property type="entry name" value="cAMP-dependent protein kinase regulatory subunit, dimerization-anchoring domain"/>
    <property type="match status" value="1"/>
</dbReference>
<dbReference type="PANTHER" id="PTHR36960:SF1">
    <property type="entry name" value="SI:DKEY-32E6.3"/>
    <property type="match status" value="1"/>
</dbReference>
<comment type="subcellular location">
    <subcellularLocation>
        <location evidence="1">Nucleus</location>
    </subcellularLocation>
</comment>
<feature type="compositionally biased region" description="Basic and acidic residues" evidence="4">
    <location>
        <begin position="402"/>
        <end position="418"/>
    </location>
</feature>
<dbReference type="InterPro" id="IPR049629">
    <property type="entry name" value="DPY30_SDC1_DD"/>
</dbReference>
<feature type="region of interest" description="Disordered" evidence="4">
    <location>
        <begin position="369"/>
        <end position="418"/>
    </location>
</feature>
<organism evidence="5">
    <name type="scientific">Chromera velia CCMP2878</name>
    <dbReference type="NCBI Taxonomy" id="1169474"/>
    <lineage>
        <taxon>Eukaryota</taxon>
        <taxon>Sar</taxon>
        <taxon>Alveolata</taxon>
        <taxon>Colpodellida</taxon>
        <taxon>Chromeraceae</taxon>
        <taxon>Chromera</taxon>
    </lineage>
</organism>
<dbReference type="EMBL" id="CDMZ01001327">
    <property type="protein sequence ID" value="CEM30944.1"/>
    <property type="molecule type" value="Genomic_DNA"/>
</dbReference>
<dbReference type="InterPro" id="IPR007858">
    <property type="entry name" value="Dpy-30_motif"/>
</dbReference>
<dbReference type="PANTHER" id="PTHR36960">
    <property type="entry name" value="SI:DKEY-32E6.3"/>
    <property type="match status" value="1"/>
</dbReference>
<dbReference type="VEuPathDB" id="CryptoDB:Cvel_22419"/>
<proteinExistence type="inferred from homology"/>
<dbReference type="AlphaFoldDB" id="A0A0G4GLF2"/>
<feature type="compositionally biased region" description="Polar residues" evidence="4">
    <location>
        <begin position="104"/>
        <end position="117"/>
    </location>
</feature>
<comment type="similarity">
    <text evidence="2">Belongs to the dpy-30 family.</text>
</comment>